<dbReference type="EMBL" id="GGMR01009618">
    <property type="protein sequence ID" value="MBY22237.1"/>
    <property type="molecule type" value="Transcribed_RNA"/>
</dbReference>
<evidence type="ECO:0000313" key="2">
    <source>
        <dbReference type="EMBL" id="MBY22237.1"/>
    </source>
</evidence>
<reference evidence="2" key="1">
    <citation type="submission" date="2018-04" db="EMBL/GenBank/DDBJ databases">
        <title>Transcriptome of Schizaphis graminum biotype I.</title>
        <authorList>
            <person name="Scully E.D."/>
            <person name="Geib S.M."/>
            <person name="Palmer N.A."/>
            <person name="Koch K."/>
            <person name="Bradshaw J."/>
            <person name="Heng-Moss T."/>
            <person name="Sarath G."/>
        </authorList>
    </citation>
    <scope>NUCLEOTIDE SEQUENCE</scope>
</reference>
<sequence length="131" mass="14700">MDFPTVFPKNHVFAEIRFELKKKNKNNDACLTRLRSSRSSYTRHHTCGVMWSVHPSGVAVAFLAGQRKRLVRIGRGVSTSPITTAANATAPPPTPKLPPRARRHISSPRQPPRRRTDRNCCLHGAPSNYAY</sequence>
<accession>A0A2S2NYI1</accession>
<gene>
    <name evidence="2" type="ORF">g.27390</name>
</gene>
<organism evidence="2">
    <name type="scientific">Schizaphis graminum</name>
    <name type="common">Green bug aphid</name>
    <dbReference type="NCBI Taxonomy" id="13262"/>
    <lineage>
        <taxon>Eukaryota</taxon>
        <taxon>Metazoa</taxon>
        <taxon>Ecdysozoa</taxon>
        <taxon>Arthropoda</taxon>
        <taxon>Hexapoda</taxon>
        <taxon>Insecta</taxon>
        <taxon>Pterygota</taxon>
        <taxon>Neoptera</taxon>
        <taxon>Paraneoptera</taxon>
        <taxon>Hemiptera</taxon>
        <taxon>Sternorrhyncha</taxon>
        <taxon>Aphidomorpha</taxon>
        <taxon>Aphidoidea</taxon>
        <taxon>Aphididae</taxon>
        <taxon>Aphidini</taxon>
        <taxon>Schizaphis</taxon>
    </lineage>
</organism>
<name>A0A2S2NYI1_SCHGA</name>
<feature type="compositionally biased region" description="Basic residues" evidence="1">
    <location>
        <begin position="99"/>
        <end position="116"/>
    </location>
</feature>
<protein>
    <submittedName>
        <fullName evidence="2">Uncharacterized protein</fullName>
    </submittedName>
</protein>
<proteinExistence type="predicted"/>
<evidence type="ECO:0000256" key="1">
    <source>
        <dbReference type="SAM" id="MobiDB-lite"/>
    </source>
</evidence>
<feature type="region of interest" description="Disordered" evidence="1">
    <location>
        <begin position="82"/>
        <end position="131"/>
    </location>
</feature>
<dbReference type="AlphaFoldDB" id="A0A2S2NYI1"/>